<dbReference type="InterPro" id="IPR052927">
    <property type="entry name" value="DCC_oxidoreductase"/>
</dbReference>
<organism evidence="1 2">
    <name type="scientific">Variibacter gotjawalensis</name>
    <dbReference type="NCBI Taxonomy" id="1333996"/>
    <lineage>
        <taxon>Bacteria</taxon>
        <taxon>Pseudomonadati</taxon>
        <taxon>Pseudomonadota</taxon>
        <taxon>Alphaproteobacteria</taxon>
        <taxon>Hyphomicrobiales</taxon>
        <taxon>Nitrobacteraceae</taxon>
        <taxon>Variibacter</taxon>
    </lineage>
</organism>
<dbReference type="Pfam" id="PF04134">
    <property type="entry name" value="DCC1-like"/>
    <property type="match status" value="1"/>
</dbReference>
<evidence type="ECO:0000313" key="1">
    <source>
        <dbReference type="EMBL" id="BAT58129.1"/>
    </source>
</evidence>
<dbReference type="EMBL" id="AP014946">
    <property type="protein sequence ID" value="BAT58129.1"/>
    <property type="molecule type" value="Genomic_DNA"/>
</dbReference>
<sequence>MRIILYDGVCILCSRSYRFVTQRDVARQFRFVAIQEPEGRELAARFGIDADNPDTFALIDDGVLHTRSDAALRILASLPRWRWARILRLIPRALRDAIYDVVARNRYRWFGKSDVCMLPPNREASRGPNA</sequence>
<dbReference type="PANTHER" id="PTHR33639">
    <property type="entry name" value="THIOL-DISULFIDE OXIDOREDUCTASE DCC"/>
    <property type="match status" value="1"/>
</dbReference>
<protein>
    <recommendedName>
        <fullName evidence="3">Thiol-disulfide oxidoreductase DCC</fullName>
    </recommendedName>
</protein>
<proteinExistence type="predicted"/>
<reference evidence="1 2" key="1">
    <citation type="submission" date="2015-08" db="EMBL/GenBank/DDBJ databases">
        <title>Investigation of the bacterial diversity of lava forest soil.</title>
        <authorList>
            <person name="Lee J.S."/>
        </authorList>
    </citation>
    <scope>NUCLEOTIDE SEQUENCE [LARGE SCALE GENOMIC DNA]</scope>
    <source>
        <strain evidence="1 2">GJW-30</strain>
    </source>
</reference>
<dbReference type="GO" id="GO:0015035">
    <property type="term" value="F:protein-disulfide reductase activity"/>
    <property type="evidence" value="ECO:0007669"/>
    <property type="project" value="InterPro"/>
</dbReference>
<accession>A0A0S3PQ74</accession>
<dbReference type="Proteomes" id="UP000236884">
    <property type="component" value="Chromosome"/>
</dbReference>
<dbReference type="AlphaFoldDB" id="A0A0S3PQ74"/>
<dbReference type="KEGG" id="vgo:GJW-30_1_00645"/>
<dbReference type="InterPro" id="IPR007263">
    <property type="entry name" value="DCC1-like"/>
</dbReference>
<keyword evidence="2" id="KW-1185">Reference proteome</keyword>
<dbReference type="RefSeq" id="WP_096351585.1">
    <property type="nucleotide sequence ID" value="NZ_AP014946.1"/>
</dbReference>
<dbReference type="PANTHER" id="PTHR33639:SF2">
    <property type="entry name" value="DUF393 DOMAIN-CONTAINING PROTEIN"/>
    <property type="match status" value="1"/>
</dbReference>
<dbReference type="OrthoDB" id="9785438at2"/>
<name>A0A0S3PQ74_9BRAD</name>
<evidence type="ECO:0008006" key="3">
    <source>
        <dbReference type="Google" id="ProtNLM"/>
    </source>
</evidence>
<evidence type="ECO:0000313" key="2">
    <source>
        <dbReference type="Proteomes" id="UP000236884"/>
    </source>
</evidence>
<gene>
    <name evidence="1" type="ORF">GJW-30_1_00645</name>
</gene>